<reference evidence="3" key="1">
    <citation type="journal article" date="2019" name="Int. J. Syst. Evol. Microbiol.">
        <title>The Global Catalogue of Microorganisms (GCM) 10K type strain sequencing project: providing services to taxonomists for standard genome sequencing and annotation.</title>
        <authorList>
            <consortium name="The Broad Institute Genomics Platform"/>
            <consortium name="The Broad Institute Genome Sequencing Center for Infectious Disease"/>
            <person name="Wu L."/>
            <person name="Ma J."/>
        </authorList>
    </citation>
    <scope>NUCLEOTIDE SEQUENCE [LARGE SCALE GENOMIC DNA]</scope>
    <source>
        <strain evidence="3">JCM 17441</strain>
    </source>
</reference>
<proteinExistence type="predicted"/>
<sequence>MAMLVGAVLVALLVVGPAALTGQPVLMVLGVVSAAAVLIIARRWPPRRLRDR</sequence>
<keyword evidence="1" id="KW-1133">Transmembrane helix</keyword>
<protein>
    <submittedName>
        <fullName evidence="2">Uncharacterized protein</fullName>
    </submittedName>
</protein>
<keyword evidence="3" id="KW-1185">Reference proteome</keyword>
<keyword evidence="1" id="KW-0472">Membrane</keyword>
<organism evidence="2 3">
    <name type="scientific">Dactylosporangium darangshiense</name>
    <dbReference type="NCBI Taxonomy" id="579108"/>
    <lineage>
        <taxon>Bacteria</taxon>
        <taxon>Bacillati</taxon>
        <taxon>Actinomycetota</taxon>
        <taxon>Actinomycetes</taxon>
        <taxon>Micromonosporales</taxon>
        <taxon>Micromonosporaceae</taxon>
        <taxon>Dactylosporangium</taxon>
    </lineage>
</organism>
<dbReference type="RefSeq" id="WP_345137487.1">
    <property type="nucleotide sequence ID" value="NZ_BAABAT010000041.1"/>
</dbReference>
<dbReference type="Proteomes" id="UP001500620">
    <property type="component" value="Unassembled WGS sequence"/>
</dbReference>
<dbReference type="EMBL" id="BAABAT010000041">
    <property type="protein sequence ID" value="GAA4260590.1"/>
    <property type="molecule type" value="Genomic_DNA"/>
</dbReference>
<evidence type="ECO:0000313" key="2">
    <source>
        <dbReference type="EMBL" id="GAA4260590.1"/>
    </source>
</evidence>
<accession>A0ABP8DNU1</accession>
<name>A0ABP8DNU1_9ACTN</name>
<evidence type="ECO:0000256" key="1">
    <source>
        <dbReference type="SAM" id="Phobius"/>
    </source>
</evidence>
<comment type="caution">
    <text evidence="2">The sequence shown here is derived from an EMBL/GenBank/DDBJ whole genome shotgun (WGS) entry which is preliminary data.</text>
</comment>
<evidence type="ECO:0000313" key="3">
    <source>
        <dbReference type="Proteomes" id="UP001500620"/>
    </source>
</evidence>
<keyword evidence="1" id="KW-0812">Transmembrane</keyword>
<gene>
    <name evidence="2" type="ORF">GCM10022255_089840</name>
</gene>
<feature type="transmembrane region" description="Helical" evidence="1">
    <location>
        <begin position="28"/>
        <end position="45"/>
    </location>
</feature>